<dbReference type="Pfam" id="PF02597">
    <property type="entry name" value="ThiS"/>
    <property type="match status" value="1"/>
</dbReference>
<dbReference type="EMBL" id="BSNN01000002">
    <property type="protein sequence ID" value="GLQ34178.1"/>
    <property type="molecule type" value="Genomic_DNA"/>
</dbReference>
<dbReference type="SUPFAM" id="SSF54285">
    <property type="entry name" value="MoaD/ThiS"/>
    <property type="match status" value="1"/>
</dbReference>
<proteinExistence type="predicted"/>
<comment type="caution">
    <text evidence="1">The sequence shown here is derived from an EMBL/GenBank/DDBJ whole genome shotgun (WGS) entry which is preliminary data.</text>
</comment>
<dbReference type="Proteomes" id="UP001156694">
    <property type="component" value="Unassembled WGS sequence"/>
</dbReference>
<dbReference type="InterPro" id="IPR016155">
    <property type="entry name" value="Mopterin_synth/thiamin_S_b"/>
</dbReference>
<dbReference type="RefSeq" id="WP_284375807.1">
    <property type="nucleotide sequence ID" value="NZ_BSNN01000002.1"/>
</dbReference>
<dbReference type="InterPro" id="IPR010035">
    <property type="entry name" value="Thi_S"/>
</dbReference>
<dbReference type="InterPro" id="IPR012675">
    <property type="entry name" value="Beta-grasp_dom_sf"/>
</dbReference>
<organism evidence="1 2">
    <name type="scientific">Amylibacter marinus</name>
    <dbReference type="NCBI Taxonomy" id="1475483"/>
    <lineage>
        <taxon>Bacteria</taxon>
        <taxon>Pseudomonadati</taxon>
        <taxon>Pseudomonadota</taxon>
        <taxon>Alphaproteobacteria</taxon>
        <taxon>Rhodobacterales</taxon>
        <taxon>Paracoccaceae</taxon>
        <taxon>Amylibacter</taxon>
    </lineage>
</organism>
<keyword evidence="2" id="KW-1185">Reference proteome</keyword>
<evidence type="ECO:0000313" key="1">
    <source>
        <dbReference type="EMBL" id="GLQ34178.1"/>
    </source>
</evidence>
<dbReference type="CDD" id="cd00565">
    <property type="entry name" value="Ubl_ThiS"/>
    <property type="match status" value="1"/>
</dbReference>
<dbReference type="PANTHER" id="PTHR34472">
    <property type="entry name" value="SULFUR CARRIER PROTEIN THIS"/>
    <property type="match status" value="1"/>
</dbReference>
<reference evidence="2" key="1">
    <citation type="journal article" date="2019" name="Int. J. Syst. Evol. Microbiol.">
        <title>The Global Catalogue of Microorganisms (GCM) 10K type strain sequencing project: providing services to taxonomists for standard genome sequencing and annotation.</title>
        <authorList>
            <consortium name="The Broad Institute Genomics Platform"/>
            <consortium name="The Broad Institute Genome Sequencing Center for Infectious Disease"/>
            <person name="Wu L."/>
            <person name="Ma J."/>
        </authorList>
    </citation>
    <scope>NUCLEOTIDE SEQUENCE [LARGE SCALE GENOMIC DNA]</scope>
    <source>
        <strain evidence="2">NBRC 110140</strain>
    </source>
</reference>
<accession>A0ABQ5VRX7</accession>
<dbReference type="Gene3D" id="3.10.20.30">
    <property type="match status" value="1"/>
</dbReference>
<dbReference type="PANTHER" id="PTHR34472:SF1">
    <property type="entry name" value="SULFUR CARRIER PROTEIN THIS"/>
    <property type="match status" value="1"/>
</dbReference>
<gene>
    <name evidence="1" type="ORF">GCM10007939_04610</name>
</gene>
<evidence type="ECO:0000313" key="2">
    <source>
        <dbReference type="Proteomes" id="UP001156694"/>
    </source>
</evidence>
<protein>
    <submittedName>
        <fullName evidence="1">Thiamine biosynthesis protein ThiS</fullName>
    </submittedName>
</protein>
<dbReference type="NCBIfam" id="TIGR01683">
    <property type="entry name" value="thiS"/>
    <property type="match status" value="1"/>
</dbReference>
<name>A0ABQ5VRX7_9RHOB</name>
<dbReference type="InterPro" id="IPR003749">
    <property type="entry name" value="ThiS/MoaD-like"/>
</dbReference>
<sequence>MKILLNGSPQEVPETTLSTLLENQGLGGAKVATAVNGAFIPATMRDDYLIQEGDSIEVLAPMQGG</sequence>